<dbReference type="InterPro" id="IPR034694">
    <property type="entry name" value="HPF_long/plastid"/>
</dbReference>
<keyword evidence="4" id="KW-0963">Cytoplasm</keyword>
<comment type="caution">
    <text evidence="6">The sequence shown here is derived from an EMBL/GenBank/DDBJ whole genome shotgun (WGS) entry which is preliminary data.</text>
</comment>
<dbReference type="EMBL" id="SNVJ01000016">
    <property type="protein sequence ID" value="MXP64909.1"/>
    <property type="molecule type" value="Genomic_DNA"/>
</dbReference>
<sequence length="222" mass="24568">MHIVVSGKQVETGEALRTHVAEGLNTVTKKYFDHALEAYVTFFRNRAFFACTIDIHAGRGLSLRGEGEGSEAQRAFDEAAAHIAKRLRRYRRRMNEHSRNLAEARLPSSAETAREVVLARPAEEPEEPIDRAILLDGLTEETPAAEEMMAEETMADGHDGEHHGAIVAETPTEIARLTVGEAVMRLDLSQAPVMMFRNQASGQLNVVYRRPDGHVGWIDPAG</sequence>
<dbReference type="SUPFAM" id="SSF69754">
    <property type="entry name" value="Ribosome binding protein Y (YfiA homologue)"/>
    <property type="match status" value="1"/>
</dbReference>
<dbReference type="RefSeq" id="WP_160938321.1">
    <property type="nucleotide sequence ID" value="NZ_SNVJ01000016.1"/>
</dbReference>
<dbReference type="GO" id="GO:0043024">
    <property type="term" value="F:ribosomal small subunit binding"/>
    <property type="evidence" value="ECO:0007669"/>
    <property type="project" value="TreeGrafter"/>
</dbReference>
<dbReference type="Proteomes" id="UP000460715">
    <property type="component" value="Unassembled WGS sequence"/>
</dbReference>
<feature type="domain" description="Sigma 54 modulation/S30EA ribosomal protein C-terminal" evidence="5">
    <location>
        <begin position="164"/>
        <end position="216"/>
    </location>
</feature>
<evidence type="ECO:0000259" key="5">
    <source>
        <dbReference type="Pfam" id="PF16321"/>
    </source>
</evidence>
<dbReference type="Pfam" id="PF02482">
    <property type="entry name" value="Ribosomal_S30AE"/>
    <property type="match status" value="1"/>
</dbReference>
<comment type="subunit">
    <text evidence="2">Associates exclusively with 100S ribosomes, which are dimers of 70S ribosomes.</text>
</comment>
<comment type="function">
    <text evidence="4">Required for dimerization of active 70S ribosomes into 100S ribosomes in stationary phase; 100S ribosomes are translationally inactive and sometimes present during exponential growth.</text>
</comment>
<protein>
    <recommendedName>
        <fullName evidence="3 4">Ribosome hibernation promoting factor</fullName>
        <shortName evidence="4">HPF</shortName>
    </recommendedName>
</protein>
<evidence type="ECO:0000256" key="2">
    <source>
        <dbReference type="ARBA" id="ARBA00038695"/>
    </source>
</evidence>
<keyword evidence="1 4" id="KW-0810">Translation regulation</keyword>
<comment type="similarity">
    <text evidence="4">Belongs to the HPF/YfiA ribosome-associated protein family. Long HPF subfamily.</text>
</comment>
<evidence type="ECO:0000256" key="1">
    <source>
        <dbReference type="ARBA" id="ARBA00022845"/>
    </source>
</evidence>
<dbReference type="InterPro" id="IPR038416">
    <property type="entry name" value="Ribosom_S30AE_C_sf"/>
</dbReference>
<reference evidence="6 7" key="1">
    <citation type="submission" date="2019-03" db="EMBL/GenBank/DDBJ databases">
        <title>Roseomonas sp. a novel Roseomonas species isolated from Sea whip Gorgonian.</title>
        <authorList>
            <person name="Li F."/>
            <person name="Pan X."/>
            <person name="Huang S."/>
            <person name="Li Z."/>
            <person name="Meng B."/>
        </authorList>
    </citation>
    <scope>NUCLEOTIDE SEQUENCE [LARGE SCALE GENOMIC DNA]</scope>
    <source>
        <strain evidence="6 7">M0104</strain>
    </source>
</reference>
<dbReference type="InterPro" id="IPR050574">
    <property type="entry name" value="HPF/YfiA_ribosome-assoc"/>
</dbReference>
<evidence type="ECO:0000313" key="6">
    <source>
        <dbReference type="EMBL" id="MXP64909.1"/>
    </source>
</evidence>
<dbReference type="PANTHER" id="PTHR33231:SF1">
    <property type="entry name" value="30S RIBOSOMAL PROTEIN"/>
    <property type="match status" value="1"/>
</dbReference>
<evidence type="ECO:0000256" key="4">
    <source>
        <dbReference type="HAMAP-Rule" id="MF_00839"/>
    </source>
</evidence>
<dbReference type="InterPro" id="IPR036567">
    <property type="entry name" value="RHF-like"/>
</dbReference>
<dbReference type="InterPro" id="IPR003489">
    <property type="entry name" value="RHF/RaiA"/>
</dbReference>
<name>A0A845BNC9_9PROT</name>
<dbReference type="Gene3D" id="3.30.505.50">
    <property type="entry name" value="Sigma 54 modulation/S30EA ribosomal protein, C-terminal domain"/>
    <property type="match status" value="1"/>
</dbReference>
<keyword evidence="7" id="KW-1185">Reference proteome</keyword>
<comment type="subcellular location">
    <subcellularLocation>
        <location evidence="4">Cytoplasm</location>
    </subcellularLocation>
</comment>
<dbReference type="Gene3D" id="3.30.160.100">
    <property type="entry name" value="Ribosome hibernation promotion factor-like"/>
    <property type="match status" value="1"/>
</dbReference>
<dbReference type="Pfam" id="PF16321">
    <property type="entry name" value="Ribosom_S30AE_C"/>
    <property type="match status" value="1"/>
</dbReference>
<evidence type="ECO:0000313" key="7">
    <source>
        <dbReference type="Proteomes" id="UP000460715"/>
    </source>
</evidence>
<dbReference type="NCBIfam" id="TIGR00741">
    <property type="entry name" value="yfiA"/>
    <property type="match status" value="1"/>
</dbReference>
<dbReference type="HAMAP" id="MF_00839">
    <property type="entry name" value="HPF"/>
    <property type="match status" value="1"/>
</dbReference>
<proteinExistence type="inferred from homology"/>
<dbReference type="InterPro" id="IPR032528">
    <property type="entry name" value="Ribosom_S30AE_C"/>
</dbReference>
<gene>
    <name evidence="6" type="primary">raiA</name>
    <name evidence="4" type="synonym">hpf</name>
    <name evidence="6" type="ORF">E0493_16280</name>
</gene>
<organism evidence="6 7">
    <name type="scientific">Teichococcus coralli</name>
    <dbReference type="NCBI Taxonomy" id="2545983"/>
    <lineage>
        <taxon>Bacteria</taxon>
        <taxon>Pseudomonadati</taxon>
        <taxon>Pseudomonadota</taxon>
        <taxon>Alphaproteobacteria</taxon>
        <taxon>Acetobacterales</taxon>
        <taxon>Roseomonadaceae</taxon>
        <taxon>Roseomonas</taxon>
    </lineage>
</organism>
<dbReference type="PANTHER" id="PTHR33231">
    <property type="entry name" value="30S RIBOSOMAL PROTEIN"/>
    <property type="match status" value="1"/>
</dbReference>
<dbReference type="AlphaFoldDB" id="A0A845BNC9"/>
<comment type="subunit">
    <text evidence="4">Interacts with 100S ribosomes.</text>
</comment>
<dbReference type="OrthoDB" id="9794975at2"/>
<dbReference type="GO" id="GO:0022627">
    <property type="term" value="C:cytosolic small ribosomal subunit"/>
    <property type="evidence" value="ECO:0007669"/>
    <property type="project" value="TreeGrafter"/>
</dbReference>
<accession>A0A845BNC9</accession>
<dbReference type="GO" id="GO:0045900">
    <property type="term" value="P:negative regulation of translational elongation"/>
    <property type="evidence" value="ECO:0007669"/>
    <property type="project" value="TreeGrafter"/>
</dbReference>
<evidence type="ECO:0000256" key="3">
    <source>
        <dbReference type="ARBA" id="ARBA00041148"/>
    </source>
</evidence>